<name>A0A6G8AL58_9ENTE</name>
<keyword evidence="1" id="KW-0255">Endonuclease</keyword>
<evidence type="ECO:0000313" key="1">
    <source>
        <dbReference type="EMBL" id="QIL45663.1"/>
    </source>
</evidence>
<sequence>MKKTVSWRTAPRSVSVLIEWLPYFSLFEGEGWNEKKGGVFELRRKLRWLYESDREEPDLDVVGIPFEDFVKGRMKNSIDKESLVRQQFTTAEQYGFMGLIDEGTIFITEAGRKILNKTFTPEDFLVQLIKMYVVPNKEEEGVFPFASFLTLLNEFDELSRFEVSYLFGVTSSENIGNGIAAISEFRSSYLDPKKIKNKNNTELVWELHKKVWEKHFPEHQYLKSAGDYSDAFFRALLYTDMFYTSGRGFYTKIRVKAHYEKKFHLLCSEDYVFSKPSKQKIVINGQNKYKDVPSREDLKWFGAIGNIRLPWDNKKERKEIISNTLLNVNAGFSGEVFSADEIKNLTYEVENTTSINKLKDLEGQISKQIQIHNMTHYIEKVSKTIEAKEDVLNRFELIANNQCEMRALWLEVNTWKSLVCLEGDKEVIPNFNMEEDLTPRSFAPGVGNTPDMELYTSEYVLVPEVSLMTGKVQWEHEGSSVIDHVLSKVKENPGKEVLGMFISMSINERTLWQFFILNKVSWIGSAVPVVPLTISQYIKIIDKLYQKNGHIDELYEFLSDCTNLAKQTDDFRTWQKEIEDKISDLIR</sequence>
<dbReference type="InterPro" id="IPR018573">
    <property type="entry name" value="Restrct_endonuc_II_AlwI"/>
</dbReference>
<gene>
    <name evidence="1" type="ORF">G7081_00455</name>
</gene>
<protein>
    <submittedName>
        <fullName evidence="1">AlwI family type II restriction endonuclease</fullName>
    </submittedName>
</protein>
<dbReference type="Pfam" id="PF09491">
    <property type="entry name" value="RE_AlwI"/>
    <property type="match status" value="1"/>
</dbReference>
<accession>A0A6G8AL58</accession>
<dbReference type="KEGG" id="vah:G7081_00455"/>
<keyword evidence="2" id="KW-1185">Reference proteome</keyword>
<dbReference type="RefSeq" id="WP_166006384.1">
    <property type="nucleotide sequence ID" value="NZ_CP049886.1"/>
</dbReference>
<keyword evidence="1" id="KW-0540">Nuclease</keyword>
<dbReference type="EMBL" id="CP049886">
    <property type="protein sequence ID" value="QIL45663.1"/>
    <property type="molecule type" value="Genomic_DNA"/>
</dbReference>
<dbReference type="GO" id="GO:0004519">
    <property type="term" value="F:endonuclease activity"/>
    <property type="evidence" value="ECO:0007669"/>
    <property type="project" value="UniProtKB-KW"/>
</dbReference>
<dbReference type="AlphaFoldDB" id="A0A6G8AL58"/>
<keyword evidence="1" id="KW-0378">Hydrolase</keyword>
<proteinExistence type="predicted"/>
<dbReference type="Gene3D" id="3.40.91.50">
    <property type="match status" value="1"/>
</dbReference>
<evidence type="ECO:0000313" key="2">
    <source>
        <dbReference type="Proteomes" id="UP000500890"/>
    </source>
</evidence>
<reference evidence="1 2" key="1">
    <citation type="submission" date="2020-03" db="EMBL/GenBank/DDBJ databases">
        <title>Vagococcus sp. nov., isolated from beetles.</title>
        <authorList>
            <person name="Hyun D.-W."/>
            <person name="Bae J.-W."/>
        </authorList>
    </citation>
    <scope>NUCLEOTIDE SEQUENCE [LARGE SCALE GENOMIC DNA]</scope>
    <source>
        <strain evidence="1 2">HDW17A</strain>
    </source>
</reference>
<organism evidence="1 2">
    <name type="scientific">Vagococcus coleopterorum</name>
    <dbReference type="NCBI Taxonomy" id="2714946"/>
    <lineage>
        <taxon>Bacteria</taxon>
        <taxon>Bacillati</taxon>
        <taxon>Bacillota</taxon>
        <taxon>Bacilli</taxon>
        <taxon>Lactobacillales</taxon>
        <taxon>Enterococcaceae</taxon>
        <taxon>Vagococcus</taxon>
    </lineage>
</organism>
<dbReference type="Proteomes" id="UP000500890">
    <property type="component" value="Chromosome"/>
</dbReference>